<sequence>MLTEIDTLLGQVMPAVEAAVGAYGVGVLTRAEDEAAGATVRPGQRLLARILHRGTDAASVEASVTDLAGRGEDPDVRAALRGQLKRALRDDPQFAGELSAMLPERPAAQATGARSVSVTDNTGIISVGDGATNIQYR</sequence>
<dbReference type="AlphaFoldDB" id="A0A0D7CTS7"/>
<dbReference type="Proteomes" id="UP000032458">
    <property type="component" value="Unassembled WGS sequence"/>
</dbReference>
<organism evidence="1 2">
    <name type="scientific">Streptomyces natalensis ATCC 27448</name>
    <dbReference type="NCBI Taxonomy" id="1240678"/>
    <lineage>
        <taxon>Bacteria</taxon>
        <taxon>Bacillati</taxon>
        <taxon>Actinomycetota</taxon>
        <taxon>Actinomycetes</taxon>
        <taxon>Kitasatosporales</taxon>
        <taxon>Streptomycetaceae</taxon>
        <taxon>Streptomyces</taxon>
    </lineage>
</organism>
<dbReference type="EMBL" id="JRKI01000002">
    <property type="protein sequence ID" value="KIZ19643.1"/>
    <property type="molecule type" value="Genomic_DNA"/>
</dbReference>
<dbReference type="PATRIC" id="fig|1240678.4.peg.38"/>
<proteinExistence type="predicted"/>
<reference evidence="1 2" key="1">
    <citation type="submission" date="2014-09" db="EMBL/GenBank/DDBJ databases">
        <title>Draft genome sequence of Streptomyces natalensis ATCC 27448, producer of the antifungal pimaricin.</title>
        <authorList>
            <person name="Mendes M.V."/>
            <person name="Beites T."/>
            <person name="Pires S."/>
            <person name="Santos C.L."/>
            <person name="Moradas-Ferreira P."/>
        </authorList>
    </citation>
    <scope>NUCLEOTIDE SEQUENCE [LARGE SCALE GENOMIC DNA]</scope>
    <source>
        <strain evidence="1 2">ATCC 27448</strain>
    </source>
</reference>
<evidence type="ECO:0000313" key="1">
    <source>
        <dbReference type="EMBL" id="KIZ19643.1"/>
    </source>
</evidence>
<accession>A0A0D7CTS7</accession>
<evidence type="ECO:0000313" key="2">
    <source>
        <dbReference type="Proteomes" id="UP000032458"/>
    </source>
</evidence>
<gene>
    <name evidence="1" type="ORF">SNA_00165</name>
</gene>
<name>A0A0D7CTS7_9ACTN</name>
<protein>
    <submittedName>
        <fullName evidence="1">Uncharacterized protein</fullName>
    </submittedName>
</protein>
<comment type="caution">
    <text evidence="1">The sequence shown here is derived from an EMBL/GenBank/DDBJ whole genome shotgun (WGS) entry which is preliminary data.</text>
</comment>
<keyword evidence="2" id="KW-1185">Reference proteome</keyword>